<feature type="compositionally biased region" description="Polar residues" evidence="7">
    <location>
        <begin position="227"/>
        <end position="243"/>
    </location>
</feature>
<dbReference type="SMART" id="SM00906">
    <property type="entry name" value="Fungal_trans"/>
    <property type="match status" value="1"/>
</dbReference>
<proteinExistence type="predicted"/>
<feature type="compositionally biased region" description="Polar residues" evidence="7">
    <location>
        <begin position="160"/>
        <end position="176"/>
    </location>
</feature>
<feature type="region of interest" description="Disordered" evidence="7">
    <location>
        <begin position="928"/>
        <end position="954"/>
    </location>
</feature>
<dbReference type="Pfam" id="PF00172">
    <property type="entry name" value="Zn_clus"/>
    <property type="match status" value="1"/>
</dbReference>
<dbReference type="EMBL" id="JACBAF010001965">
    <property type="protein sequence ID" value="KAF7170851.1"/>
    <property type="molecule type" value="Genomic_DNA"/>
</dbReference>
<evidence type="ECO:0000256" key="7">
    <source>
        <dbReference type="SAM" id="MobiDB-lite"/>
    </source>
</evidence>
<dbReference type="Pfam" id="PF16093">
    <property type="entry name" value="PAC4"/>
    <property type="match status" value="1"/>
</dbReference>
<feature type="region of interest" description="Disordered" evidence="7">
    <location>
        <begin position="141"/>
        <end position="296"/>
    </location>
</feature>
<dbReference type="PANTHER" id="PTHR46910:SF1">
    <property type="entry name" value="MISCELLANEOUS ZN(II)2CYS6 TRANSCRIPTION FACTOR (EUROFUNG)-RELATED"/>
    <property type="match status" value="1"/>
</dbReference>
<feature type="compositionally biased region" description="Basic residues" evidence="7">
    <location>
        <begin position="262"/>
        <end position="271"/>
    </location>
</feature>
<keyword evidence="2" id="KW-0805">Transcription regulation</keyword>
<keyword evidence="1" id="KW-0479">Metal-binding</keyword>
<dbReference type="GO" id="GO:0008270">
    <property type="term" value="F:zinc ion binding"/>
    <property type="evidence" value="ECO:0007669"/>
    <property type="project" value="InterPro"/>
</dbReference>
<dbReference type="GO" id="GO:0006351">
    <property type="term" value="P:DNA-templated transcription"/>
    <property type="evidence" value="ECO:0007669"/>
    <property type="project" value="InterPro"/>
</dbReference>
<evidence type="ECO:0000259" key="8">
    <source>
        <dbReference type="PROSITE" id="PS50048"/>
    </source>
</evidence>
<feature type="domain" description="Zn(2)-C6 fungal-type" evidence="8">
    <location>
        <begin position="289"/>
        <end position="320"/>
    </location>
</feature>
<reference evidence="9" key="1">
    <citation type="submission" date="2020-06" db="EMBL/GenBank/DDBJ databases">
        <title>Draft genome sequences of strains closely related to Aspergillus parafelis and Aspergillus hiratsukae.</title>
        <authorList>
            <person name="Dos Santos R.A.C."/>
            <person name="Rivero-Menendez O."/>
            <person name="Steenwyk J.L."/>
            <person name="Mead M.E."/>
            <person name="Goldman G.H."/>
            <person name="Alastruey-Izquierdo A."/>
            <person name="Rokas A."/>
        </authorList>
    </citation>
    <scope>NUCLEOTIDE SEQUENCE</scope>
    <source>
        <strain evidence="9">CNM-CM5793</strain>
        <strain evidence="10">CNM-CM6106</strain>
    </source>
</reference>
<evidence type="ECO:0000256" key="3">
    <source>
        <dbReference type="ARBA" id="ARBA00023125"/>
    </source>
</evidence>
<evidence type="ECO:0000313" key="10">
    <source>
        <dbReference type="EMBL" id="KAF7170851.1"/>
    </source>
</evidence>
<comment type="caution">
    <text evidence="9">The sequence shown here is derived from an EMBL/GenBank/DDBJ whole genome shotgun (WGS) entry which is preliminary data.</text>
</comment>
<keyword evidence="5" id="KW-0539">Nucleus</keyword>
<dbReference type="Gene3D" id="3.30.230.100">
    <property type="match status" value="1"/>
</dbReference>
<dbReference type="SUPFAM" id="SSF57701">
    <property type="entry name" value="Zn2/Cys6 DNA-binding domain"/>
    <property type="match status" value="1"/>
</dbReference>
<name>A0A8H6PFN8_9EURO</name>
<keyword evidence="3" id="KW-0238">DNA-binding</keyword>
<dbReference type="PANTHER" id="PTHR46910">
    <property type="entry name" value="TRANSCRIPTION FACTOR PDR1"/>
    <property type="match status" value="1"/>
</dbReference>
<keyword evidence="11" id="KW-1185">Reference proteome</keyword>
<gene>
    <name evidence="9" type="ORF">CNMCM5793_005120</name>
    <name evidence="10" type="ORF">CNMCM6106_005414</name>
</gene>
<dbReference type="EMBL" id="JACBAD010001814">
    <property type="protein sequence ID" value="KAF7133766.1"/>
    <property type="molecule type" value="Genomic_DNA"/>
</dbReference>
<dbReference type="Gene3D" id="4.10.240.10">
    <property type="entry name" value="Zn(2)-C6 fungal-type DNA-binding domain"/>
    <property type="match status" value="1"/>
</dbReference>
<keyword evidence="6" id="KW-0175">Coiled coil</keyword>
<keyword evidence="4" id="KW-0804">Transcription</keyword>
<dbReference type="AlphaFoldDB" id="A0A8H6PFN8"/>
<organism evidence="9 11">
    <name type="scientific">Aspergillus hiratsukae</name>
    <dbReference type="NCBI Taxonomy" id="1194566"/>
    <lineage>
        <taxon>Eukaryota</taxon>
        <taxon>Fungi</taxon>
        <taxon>Dikarya</taxon>
        <taxon>Ascomycota</taxon>
        <taxon>Pezizomycotina</taxon>
        <taxon>Eurotiomycetes</taxon>
        <taxon>Eurotiomycetidae</taxon>
        <taxon>Eurotiales</taxon>
        <taxon>Aspergillaceae</taxon>
        <taxon>Aspergillus</taxon>
        <taxon>Aspergillus subgen. Fumigati</taxon>
    </lineage>
</organism>
<dbReference type="SMART" id="SM00066">
    <property type="entry name" value="GAL4"/>
    <property type="match status" value="1"/>
</dbReference>
<feature type="compositionally biased region" description="Basic and acidic residues" evidence="7">
    <location>
        <begin position="286"/>
        <end position="296"/>
    </location>
</feature>
<dbReference type="InterPro" id="IPR050987">
    <property type="entry name" value="AtrR-like"/>
</dbReference>
<evidence type="ECO:0000256" key="1">
    <source>
        <dbReference type="ARBA" id="ARBA00022723"/>
    </source>
</evidence>
<sequence length="965" mass="107614">MTTAQPVAPQTELVSPAYRPQEISFPLPKALHTTAHVHLTILETCVTVFLATTTPGESGGSLKPMGSFIYAIPDRHSPRSVISTVLYSSPSTEEYTSRVAKILARRMKVPVYVGCSIDPRALELTVEEEMEGLRTMQTHFYRSPASPNHQSGRYELPPVQSMTSPSGPFPQGTSAGLGSAPPSRPGSGLRMAQLLQPLGQPPSTTSTYTRSYESSGSPAEVPPIRSDVSSLNGSVSGASTLPQPASGAGQQQQQQQPPPPQQHHHHNHHHQQTPLQQKRAYRQRRKDPSCDACRERKVKCDASESTSCTECTNRKVRCQFTKETNRRMSSIKQVQDLEKQLSSTKQQLQQLRAGMLRSDNLMDLEIDGTGQPQLKLPDIGCRPSRRPKAPVLQDLSEARVNLRNYGRGIFKIPRPYRQPGPKSLLTADPPRLPPKEVANHLLTQYYSCIHRVLPIIHWPSFMVEFENVYRNGTLLGVAREWAAVLFGVFACGSLHTLDRNREEEGKEFIRISCGVVDVWQDHFTLDQARCALLVSIFLYEVDAKSASWVWIGSAVRIAQELGLHIESGPWPVVEREMRRRVWWGLYAWDRLLALEMGKPVLINDQDCDVDLPCPFDEQYIAEGACVPEGQQTTPLLATIHVVRSIGQLTRTLRSYTISPGTLETFERHFSACLATFPPQYHPKSDLPLDPRSFAPIGYLQNARLILHRHNISPFCSPEVRSAALDYSVSIAQDTAHLLSRCMRYASSAGNDDWRPLFATSAGTMLCTHIWRCVLLLLFRQEFAAAMVCIQVSAVVGDSHTVNTACGRYIAFFLKCLLERLRRGDAASLERDEEMMAYLSGDMQGTSDGSWIWEGSEAGSQLEAMSPKYDGPVSFAQAGARNDWPRGEKSQIAWEGWDWVERTVQYLLNEKQQQQQEYERRDIPLAAKPTEPAFPTAEPSVGVADPAPAPKEMNSVQSRMTIASII</sequence>
<dbReference type="GO" id="GO:0003677">
    <property type="term" value="F:DNA binding"/>
    <property type="evidence" value="ECO:0007669"/>
    <property type="project" value="UniProtKB-KW"/>
</dbReference>
<evidence type="ECO:0000313" key="11">
    <source>
        <dbReference type="Proteomes" id="UP000630445"/>
    </source>
</evidence>
<dbReference type="Pfam" id="PF04082">
    <property type="entry name" value="Fungal_trans"/>
    <property type="match status" value="1"/>
</dbReference>
<evidence type="ECO:0000313" key="9">
    <source>
        <dbReference type="EMBL" id="KAF7133766.1"/>
    </source>
</evidence>
<dbReference type="PROSITE" id="PS00463">
    <property type="entry name" value="ZN2_CY6_FUNGAL_1"/>
    <property type="match status" value="1"/>
</dbReference>
<dbReference type="Proteomes" id="UP000662466">
    <property type="component" value="Unassembled WGS sequence"/>
</dbReference>
<feature type="compositionally biased region" description="Low complexity" evidence="7">
    <location>
        <begin position="203"/>
        <end position="217"/>
    </location>
</feature>
<dbReference type="GO" id="GO:0000981">
    <property type="term" value="F:DNA-binding transcription factor activity, RNA polymerase II-specific"/>
    <property type="evidence" value="ECO:0007669"/>
    <property type="project" value="InterPro"/>
</dbReference>
<dbReference type="InterPro" id="IPR007219">
    <property type="entry name" value="XnlR_reg_dom"/>
</dbReference>
<dbReference type="PROSITE" id="PS50048">
    <property type="entry name" value="ZN2_CY6_FUNGAL_2"/>
    <property type="match status" value="1"/>
</dbReference>
<feature type="coiled-coil region" evidence="6">
    <location>
        <begin position="327"/>
        <end position="354"/>
    </location>
</feature>
<dbReference type="CDD" id="cd12148">
    <property type="entry name" value="fungal_TF_MHR"/>
    <property type="match status" value="1"/>
</dbReference>
<dbReference type="OrthoDB" id="2110361at2759"/>
<feature type="compositionally biased region" description="Polar residues" evidence="7">
    <location>
        <begin position="141"/>
        <end position="151"/>
    </location>
</feature>
<dbReference type="InterPro" id="IPR032157">
    <property type="entry name" value="PAC4"/>
</dbReference>
<evidence type="ECO:0000256" key="6">
    <source>
        <dbReference type="SAM" id="Coils"/>
    </source>
</evidence>
<dbReference type="Proteomes" id="UP000630445">
    <property type="component" value="Unassembled WGS sequence"/>
</dbReference>
<dbReference type="GO" id="GO:0043248">
    <property type="term" value="P:proteasome assembly"/>
    <property type="evidence" value="ECO:0007669"/>
    <property type="project" value="InterPro"/>
</dbReference>
<protein>
    <recommendedName>
        <fullName evidence="8">Zn(2)-C6 fungal-type domain-containing protein</fullName>
    </recommendedName>
</protein>
<evidence type="ECO:0000256" key="5">
    <source>
        <dbReference type="ARBA" id="ARBA00023242"/>
    </source>
</evidence>
<dbReference type="InterPro" id="IPR036864">
    <property type="entry name" value="Zn2-C6_fun-type_DNA-bd_sf"/>
</dbReference>
<accession>A0A8H6PFN8</accession>
<dbReference type="InterPro" id="IPR001138">
    <property type="entry name" value="Zn2Cys6_DnaBD"/>
</dbReference>
<evidence type="ECO:0000256" key="2">
    <source>
        <dbReference type="ARBA" id="ARBA00023015"/>
    </source>
</evidence>
<evidence type="ECO:0000256" key="4">
    <source>
        <dbReference type="ARBA" id="ARBA00023163"/>
    </source>
</evidence>
<dbReference type="CDD" id="cd00067">
    <property type="entry name" value="GAL4"/>
    <property type="match status" value="1"/>
</dbReference>